<reference evidence="1" key="2">
    <citation type="journal article" date="2023" name="Proc. Natl. Acad. Sci. U.S.A.">
        <title>A global phylogenomic analysis of the shiitake genus Lentinula.</title>
        <authorList>
            <person name="Sierra-Patev S."/>
            <person name="Min B."/>
            <person name="Naranjo-Ortiz M."/>
            <person name="Looney B."/>
            <person name="Konkel Z."/>
            <person name="Slot J.C."/>
            <person name="Sakamoto Y."/>
            <person name="Steenwyk J.L."/>
            <person name="Rokas A."/>
            <person name="Carro J."/>
            <person name="Camarero S."/>
            <person name="Ferreira P."/>
            <person name="Molpeceres G."/>
            <person name="Ruiz-Duenas F.J."/>
            <person name="Serrano A."/>
            <person name="Henrissat B."/>
            <person name="Drula E."/>
            <person name="Hughes K.W."/>
            <person name="Mata J.L."/>
            <person name="Ishikawa N.K."/>
            <person name="Vargas-Isla R."/>
            <person name="Ushijima S."/>
            <person name="Smith C.A."/>
            <person name="Donoghue J."/>
            <person name="Ahrendt S."/>
            <person name="Andreopoulos W."/>
            <person name="He G."/>
            <person name="LaButti K."/>
            <person name="Lipzen A."/>
            <person name="Ng V."/>
            <person name="Riley R."/>
            <person name="Sandor L."/>
            <person name="Barry K."/>
            <person name="Martinez A.T."/>
            <person name="Xiao Y."/>
            <person name="Gibbons J.G."/>
            <person name="Terashima K."/>
            <person name="Grigoriev I.V."/>
            <person name="Hibbett D."/>
        </authorList>
    </citation>
    <scope>NUCLEOTIDE SEQUENCE</scope>
    <source>
        <strain evidence="1">Sp2 HRB7682 ss15</strain>
    </source>
</reference>
<dbReference type="AlphaFoldDB" id="A0A9W8ZPZ8"/>
<gene>
    <name evidence="1" type="ORF">C8J55DRAFT_610205</name>
</gene>
<name>A0A9W8ZPZ8_9AGAR</name>
<sequence>MGQYWAIISIDNRETTGHLGKLGEFFWMPEDSLVSCLTTPVIPSSYKTDSAIGVFEGISQKQKKNYPPSILLSLPHELLLVIAEELLEKYLDLICFSLTCIDAWELTEQVRYKSLSQEIKRKSWAGSRIILLGDYACALPQGLLTDAEKKELRLDGYADHELGSLLYAHKAFGMPSYKIPNDLYYDAIVQDNDLLWDELRYFARRKPFSQWIRLPDDFKPIRSSSSKDLWMVRNLTKQEYVIPTRPQSLTQVVYSLIGCSDDASVSMQGERCSELINGPWAGDRIDITLVSIHRQEHAPEEGSSWKDITVSVKELLEALATEDDDYGLFKF</sequence>
<proteinExistence type="predicted"/>
<comment type="caution">
    <text evidence="1">The sequence shown here is derived from an EMBL/GenBank/DDBJ whole genome shotgun (WGS) entry which is preliminary data.</text>
</comment>
<dbReference type="EMBL" id="JANVFS010000065">
    <property type="protein sequence ID" value="KAJ4463862.1"/>
    <property type="molecule type" value="Genomic_DNA"/>
</dbReference>
<organism evidence="1 2">
    <name type="scientific">Lentinula lateritia</name>
    <dbReference type="NCBI Taxonomy" id="40482"/>
    <lineage>
        <taxon>Eukaryota</taxon>
        <taxon>Fungi</taxon>
        <taxon>Dikarya</taxon>
        <taxon>Basidiomycota</taxon>
        <taxon>Agaricomycotina</taxon>
        <taxon>Agaricomycetes</taxon>
        <taxon>Agaricomycetidae</taxon>
        <taxon>Agaricales</taxon>
        <taxon>Marasmiineae</taxon>
        <taxon>Omphalotaceae</taxon>
        <taxon>Lentinula</taxon>
    </lineage>
</organism>
<evidence type="ECO:0000313" key="1">
    <source>
        <dbReference type="EMBL" id="KAJ4463862.1"/>
    </source>
</evidence>
<reference evidence="1" key="1">
    <citation type="submission" date="2022-08" db="EMBL/GenBank/DDBJ databases">
        <authorList>
            <consortium name="DOE Joint Genome Institute"/>
            <person name="Min B."/>
            <person name="Riley R."/>
            <person name="Sierra-Patev S."/>
            <person name="Naranjo-Ortiz M."/>
            <person name="Looney B."/>
            <person name="Konkel Z."/>
            <person name="Slot J.C."/>
            <person name="Sakamoto Y."/>
            <person name="Steenwyk J.L."/>
            <person name="Rokas A."/>
            <person name="Carro J."/>
            <person name="Camarero S."/>
            <person name="Ferreira P."/>
            <person name="Molpeceres G."/>
            <person name="Ruiz-Duenas F.J."/>
            <person name="Serrano A."/>
            <person name="Henrissat B."/>
            <person name="Drula E."/>
            <person name="Hughes K.W."/>
            <person name="Mata J.L."/>
            <person name="Ishikawa N.K."/>
            <person name="Vargas-Isla R."/>
            <person name="Ushijima S."/>
            <person name="Smith C.A."/>
            <person name="Ahrendt S."/>
            <person name="Andreopoulos W."/>
            <person name="He G."/>
            <person name="Labutti K."/>
            <person name="Lipzen A."/>
            <person name="Ng V."/>
            <person name="Sandor L."/>
            <person name="Barry K."/>
            <person name="Martinez A.T."/>
            <person name="Xiao Y."/>
            <person name="Gibbons J.G."/>
            <person name="Terashima K."/>
            <person name="Hibbett D.S."/>
            <person name="Grigoriev I.V."/>
        </authorList>
    </citation>
    <scope>NUCLEOTIDE SEQUENCE</scope>
    <source>
        <strain evidence="1">Sp2 HRB7682 ss15</strain>
    </source>
</reference>
<protein>
    <submittedName>
        <fullName evidence="1">Uncharacterized protein</fullName>
    </submittedName>
</protein>
<dbReference type="Proteomes" id="UP001150238">
    <property type="component" value="Unassembled WGS sequence"/>
</dbReference>
<accession>A0A9W8ZPZ8</accession>
<evidence type="ECO:0000313" key="2">
    <source>
        <dbReference type="Proteomes" id="UP001150238"/>
    </source>
</evidence>